<dbReference type="Gene3D" id="2.40.30.170">
    <property type="match status" value="1"/>
</dbReference>
<dbReference type="GO" id="GO:0046677">
    <property type="term" value="P:response to antibiotic"/>
    <property type="evidence" value="ECO:0007669"/>
    <property type="project" value="TreeGrafter"/>
</dbReference>
<dbReference type="AlphaFoldDB" id="A0A291QPN0"/>
<accession>A0A291QPN0</accession>
<dbReference type="NCBIfam" id="TIGR01730">
    <property type="entry name" value="RND_mfp"/>
    <property type="match status" value="1"/>
</dbReference>
<feature type="coiled-coil region" evidence="3">
    <location>
        <begin position="114"/>
        <end position="179"/>
    </location>
</feature>
<dbReference type="KEGG" id="cbae:COR50_01025"/>
<name>A0A291QPN0_9BACT</name>
<organism evidence="8 9">
    <name type="scientific">Chitinophaga caeni</name>
    <dbReference type="NCBI Taxonomy" id="2029983"/>
    <lineage>
        <taxon>Bacteria</taxon>
        <taxon>Pseudomonadati</taxon>
        <taxon>Bacteroidota</taxon>
        <taxon>Chitinophagia</taxon>
        <taxon>Chitinophagales</taxon>
        <taxon>Chitinophagaceae</taxon>
        <taxon>Chitinophaga</taxon>
    </lineage>
</organism>
<dbReference type="GO" id="GO:0022857">
    <property type="term" value="F:transmembrane transporter activity"/>
    <property type="evidence" value="ECO:0007669"/>
    <property type="project" value="InterPro"/>
</dbReference>
<sequence length="378" mass="40694">MQLFTNRKIHGAQSLPLWIGAGIFALFASSCGSKKPAGAGGRAMPKPTVVATVVKPATYTVTEEFPASLIANHVINLTSDVTGYLKAIRVADGSNVSKGQLLYEIDQSRYAAGVDQSKASLAQAQAQLAQTQLDYDRYKALLEKDATSRQTVDQAETALKTAKANVAAAQAVLDKTNTDLSHSNIRSPMNGKIGIALIRVGDIVNAGQTVINTIVNEEPIYADIDIPQQRYKDFADALGSNKYQYTLKFSDGSIYPEKGKLLLVNNAVDATTGTIRVRISFTNNKNMLKSGMTAVLQMTYQTQDSQIAIPSKAIKQTLGEIDVFTVDENNVVKINPVSMGAIIDTMQIVNSGLKAGDKVITEGIQKIRPGDTVQVQLR</sequence>
<dbReference type="PROSITE" id="PS51257">
    <property type="entry name" value="PROKAR_LIPOPROTEIN"/>
    <property type="match status" value="1"/>
</dbReference>
<dbReference type="Pfam" id="PF25917">
    <property type="entry name" value="BSH_RND"/>
    <property type="match status" value="1"/>
</dbReference>
<dbReference type="InterPro" id="IPR058624">
    <property type="entry name" value="MdtA-like_HH"/>
</dbReference>
<dbReference type="Gene3D" id="2.40.420.20">
    <property type="match status" value="1"/>
</dbReference>
<dbReference type="SUPFAM" id="SSF111369">
    <property type="entry name" value="HlyD-like secretion proteins"/>
    <property type="match status" value="1"/>
</dbReference>
<dbReference type="GO" id="GO:0005886">
    <property type="term" value="C:plasma membrane"/>
    <property type="evidence" value="ECO:0007669"/>
    <property type="project" value="TreeGrafter"/>
</dbReference>
<feature type="domain" description="Multidrug resistance protein MdtA-like C-terminal permuted SH3" evidence="7">
    <location>
        <begin position="307"/>
        <end position="366"/>
    </location>
</feature>
<feature type="domain" description="Multidrug resistance protein MdtA-like beta-barrel" evidence="6">
    <location>
        <begin position="219"/>
        <end position="299"/>
    </location>
</feature>
<comment type="subcellular location">
    <subcellularLocation>
        <location evidence="1">Cell envelope</location>
    </subcellularLocation>
</comment>
<evidence type="ECO:0000259" key="5">
    <source>
        <dbReference type="Pfam" id="PF25917"/>
    </source>
</evidence>
<evidence type="ECO:0000259" key="6">
    <source>
        <dbReference type="Pfam" id="PF25944"/>
    </source>
</evidence>
<feature type="domain" description="Multidrug resistance protein MdtA-like alpha-helical hairpin" evidence="4">
    <location>
        <begin position="115"/>
        <end position="182"/>
    </location>
</feature>
<dbReference type="Proteomes" id="UP000220133">
    <property type="component" value="Chromosome"/>
</dbReference>
<dbReference type="OrthoDB" id="9801814at2"/>
<comment type="similarity">
    <text evidence="2">Belongs to the membrane fusion protein (MFP) (TC 8.A.1) family.</text>
</comment>
<dbReference type="Pfam" id="PF25944">
    <property type="entry name" value="Beta-barrel_RND"/>
    <property type="match status" value="1"/>
</dbReference>
<feature type="domain" description="Multidrug resistance protein MdtA-like barrel-sandwich hybrid" evidence="5">
    <location>
        <begin position="75"/>
        <end position="214"/>
    </location>
</feature>
<dbReference type="InterPro" id="IPR006143">
    <property type="entry name" value="RND_pump_MFP"/>
</dbReference>
<dbReference type="Pfam" id="PF25967">
    <property type="entry name" value="RND-MFP_C"/>
    <property type="match status" value="1"/>
</dbReference>
<evidence type="ECO:0000313" key="9">
    <source>
        <dbReference type="Proteomes" id="UP000220133"/>
    </source>
</evidence>
<protein>
    <submittedName>
        <fullName evidence="8">Efflux transporter periplasmic adaptor subunit</fullName>
    </submittedName>
</protein>
<evidence type="ECO:0000259" key="7">
    <source>
        <dbReference type="Pfam" id="PF25967"/>
    </source>
</evidence>
<dbReference type="PANTHER" id="PTHR30158">
    <property type="entry name" value="ACRA/E-RELATED COMPONENT OF DRUG EFFLUX TRANSPORTER"/>
    <property type="match status" value="1"/>
</dbReference>
<keyword evidence="3" id="KW-0175">Coiled coil</keyword>
<dbReference type="InterPro" id="IPR058627">
    <property type="entry name" value="MdtA-like_C"/>
</dbReference>
<dbReference type="GO" id="GO:0030313">
    <property type="term" value="C:cell envelope"/>
    <property type="evidence" value="ECO:0007669"/>
    <property type="project" value="UniProtKB-SubCell"/>
</dbReference>
<dbReference type="Gene3D" id="2.40.50.100">
    <property type="match status" value="1"/>
</dbReference>
<evidence type="ECO:0000256" key="1">
    <source>
        <dbReference type="ARBA" id="ARBA00004196"/>
    </source>
</evidence>
<dbReference type="InterPro" id="IPR058625">
    <property type="entry name" value="MdtA-like_BSH"/>
</dbReference>
<dbReference type="RefSeq" id="WP_098192243.1">
    <property type="nucleotide sequence ID" value="NZ_CP023777.1"/>
</dbReference>
<evidence type="ECO:0000256" key="3">
    <source>
        <dbReference type="SAM" id="Coils"/>
    </source>
</evidence>
<evidence type="ECO:0000313" key="8">
    <source>
        <dbReference type="EMBL" id="ATL45853.1"/>
    </source>
</evidence>
<keyword evidence="9" id="KW-1185">Reference proteome</keyword>
<gene>
    <name evidence="8" type="ORF">COR50_01025</name>
</gene>
<dbReference type="InterPro" id="IPR058626">
    <property type="entry name" value="MdtA-like_b-barrel"/>
</dbReference>
<dbReference type="Pfam" id="PF25876">
    <property type="entry name" value="HH_MFP_RND"/>
    <property type="match status" value="1"/>
</dbReference>
<proteinExistence type="inferred from homology"/>
<evidence type="ECO:0000256" key="2">
    <source>
        <dbReference type="ARBA" id="ARBA00009477"/>
    </source>
</evidence>
<dbReference type="EMBL" id="CP023777">
    <property type="protein sequence ID" value="ATL45853.1"/>
    <property type="molecule type" value="Genomic_DNA"/>
</dbReference>
<reference evidence="8 9" key="1">
    <citation type="submission" date="2017-10" db="EMBL/GenBank/DDBJ databases">
        <title>Paenichitinophaga pekingensis gen. nov., sp. nov., isolated from activated sludge.</title>
        <authorList>
            <person name="Jin D."/>
            <person name="Kong X."/>
            <person name="Deng Y."/>
            <person name="Bai Z."/>
        </authorList>
    </citation>
    <scope>NUCLEOTIDE SEQUENCE [LARGE SCALE GENOMIC DNA]</scope>
    <source>
        <strain evidence="8 9">13</strain>
    </source>
</reference>
<evidence type="ECO:0000259" key="4">
    <source>
        <dbReference type="Pfam" id="PF25876"/>
    </source>
</evidence>
<dbReference type="Gene3D" id="1.10.287.470">
    <property type="entry name" value="Helix hairpin bin"/>
    <property type="match status" value="1"/>
</dbReference>